<dbReference type="InterPro" id="IPR050237">
    <property type="entry name" value="ATP-dep_AMP-bd_enzyme"/>
</dbReference>
<dbReference type="RefSeq" id="WP_133184856.1">
    <property type="nucleotide sequence ID" value="NZ_SMOD01000017.1"/>
</dbReference>
<sequence>MSCPGTRPHPIQTPRLITLHERLFESAETRPDAIALIAGDDVWTYARLARYVRRLAQGLIAQGMNPGDRVALHLTNKPETVIAYYACMLAGVIAVPLNTRLTRAELEPQLQRLQVSLYLGQSDLYGAIAGVDDSILAANRRFLVDGSSQDTGAKAWSDLIEHQEDEVRLAPVRVDEPALLLSTSGTTGESKFVTHTQRTVCAITQACQAVASRPYDVALIATPMMHGAGLVTVLATLAANGICVLLDRFDPAAALDLIERHRCTLLIWLPFMYAVAIATQIAQPRNVTSLGTCLVAGDTTPQSLQEEFLRVFGVRMRNVLAMSESVGTFTYGFDIGPVCRAVDMNRVRLVDAEGNTVRRGEAGELLLRGPNMFVGYWHGPGHIDDARKDGWWATGDVLRQDEAGDFWYVARKKNLIIRGGSNISPVEVEDALLVHRGVREAAIVGVPDAVLGQRVIGFVELTEAGTQVDDVLLDLSTRVASYKMPERLIVVDRLPRNSLGKVDRARLKAIGEHLDSRRAT</sequence>
<dbReference type="Proteomes" id="UP000295606">
    <property type="component" value="Unassembled WGS sequence"/>
</dbReference>
<feature type="domain" description="AMP-binding enzyme C-terminal" evidence="2">
    <location>
        <begin position="427"/>
        <end position="501"/>
    </location>
</feature>
<dbReference type="GO" id="GO:0016878">
    <property type="term" value="F:acid-thiol ligase activity"/>
    <property type="evidence" value="ECO:0007669"/>
    <property type="project" value="UniProtKB-ARBA"/>
</dbReference>
<proteinExistence type="predicted"/>
<dbReference type="InterPro" id="IPR042099">
    <property type="entry name" value="ANL_N_sf"/>
</dbReference>
<keyword evidence="3" id="KW-0436">Ligase</keyword>
<dbReference type="Pfam" id="PF13193">
    <property type="entry name" value="AMP-binding_C"/>
    <property type="match status" value="1"/>
</dbReference>
<dbReference type="InterPro" id="IPR025110">
    <property type="entry name" value="AMP-bd_C"/>
</dbReference>
<dbReference type="AlphaFoldDB" id="A0A4R5LA50"/>
<dbReference type="Gene3D" id="3.40.50.12780">
    <property type="entry name" value="N-terminal domain of ligase-like"/>
    <property type="match status" value="1"/>
</dbReference>
<dbReference type="Gene3D" id="3.30.300.30">
    <property type="match status" value="1"/>
</dbReference>
<reference evidence="3 4" key="1">
    <citation type="submission" date="2019-03" db="EMBL/GenBank/DDBJ databases">
        <title>Paraburkholderia sp. isolated from native Mimosa gymnas in Guartela State Park, Brazil.</title>
        <authorList>
            <person name="Paulitsch F."/>
            <person name="Hungria M."/>
            <person name="Delamuta J.R.M."/>
            <person name="Ribeiro R.A."/>
            <person name="Dall'Agnol R."/>
            <person name="Silva J.S.B."/>
        </authorList>
    </citation>
    <scope>NUCLEOTIDE SEQUENCE [LARGE SCALE GENOMIC DNA]</scope>
    <source>
        <strain evidence="3 4">CNPSo 3008</strain>
    </source>
</reference>
<name>A0A4R5LA50_9BURK</name>
<dbReference type="PANTHER" id="PTHR43767:SF1">
    <property type="entry name" value="NONRIBOSOMAL PEPTIDE SYNTHASE PES1 (EUROFUNG)-RELATED"/>
    <property type="match status" value="1"/>
</dbReference>
<dbReference type="EMBL" id="SMOD01000017">
    <property type="protein sequence ID" value="TDG05932.1"/>
    <property type="molecule type" value="Genomic_DNA"/>
</dbReference>
<evidence type="ECO:0000259" key="2">
    <source>
        <dbReference type="Pfam" id="PF13193"/>
    </source>
</evidence>
<dbReference type="SUPFAM" id="SSF56801">
    <property type="entry name" value="Acetyl-CoA synthetase-like"/>
    <property type="match status" value="1"/>
</dbReference>
<gene>
    <name evidence="3" type="ORF">E1N52_22075</name>
</gene>
<dbReference type="OrthoDB" id="5296889at2"/>
<feature type="domain" description="AMP-dependent synthetase/ligase" evidence="1">
    <location>
        <begin position="24"/>
        <end position="377"/>
    </location>
</feature>
<dbReference type="PANTHER" id="PTHR43767">
    <property type="entry name" value="LONG-CHAIN-FATTY-ACID--COA LIGASE"/>
    <property type="match status" value="1"/>
</dbReference>
<evidence type="ECO:0000259" key="1">
    <source>
        <dbReference type="Pfam" id="PF00501"/>
    </source>
</evidence>
<accession>A0A4R5LA50</accession>
<dbReference type="Pfam" id="PF00501">
    <property type="entry name" value="AMP-binding"/>
    <property type="match status" value="1"/>
</dbReference>
<protein>
    <submittedName>
        <fullName evidence="3">Long-chain fatty acid--CoA ligase</fullName>
    </submittedName>
</protein>
<evidence type="ECO:0000313" key="4">
    <source>
        <dbReference type="Proteomes" id="UP000295606"/>
    </source>
</evidence>
<dbReference type="InterPro" id="IPR045851">
    <property type="entry name" value="AMP-bd_C_sf"/>
</dbReference>
<organism evidence="3 4">
    <name type="scientific">Paraburkholderia guartelaensis</name>
    <dbReference type="NCBI Taxonomy" id="2546446"/>
    <lineage>
        <taxon>Bacteria</taxon>
        <taxon>Pseudomonadati</taxon>
        <taxon>Pseudomonadota</taxon>
        <taxon>Betaproteobacteria</taxon>
        <taxon>Burkholderiales</taxon>
        <taxon>Burkholderiaceae</taxon>
        <taxon>Paraburkholderia</taxon>
    </lineage>
</organism>
<evidence type="ECO:0000313" key="3">
    <source>
        <dbReference type="EMBL" id="TDG05932.1"/>
    </source>
</evidence>
<comment type="caution">
    <text evidence="3">The sequence shown here is derived from an EMBL/GenBank/DDBJ whole genome shotgun (WGS) entry which is preliminary data.</text>
</comment>
<dbReference type="InterPro" id="IPR000873">
    <property type="entry name" value="AMP-dep_synth/lig_dom"/>
</dbReference>